<evidence type="ECO:0000313" key="2">
    <source>
        <dbReference type="Proteomes" id="UP000218542"/>
    </source>
</evidence>
<gene>
    <name evidence="1" type="ORF">SCALIN_C11_0012</name>
</gene>
<dbReference type="RefSeq" id="WP_096893746.1">
    <property type="nucleotide sequence ID" value="NZ_BAOS01000011.1"/>
</dbReference>
<evidence type="ECO:0000313" key="1">
    <source>
        <dbReference type="EMBL" id="GAX60401.1"/>
    </source>
</evidence>
<keyword evidence="2" id="KW-1185">Reference proteome</keyword>
<comment type="caution">
    <text evidence="1">The sequence shown here is derived from an EMBL/GenBank/DDBJ whole genome shotgun (WGS) entry which is preliminary data.</text>
</comment>
<dbReference type="EMBL" id="BAOS01000011">
    <property type="protein sequence ID" value="GAX60401.1"/>
    <property type="molecule type" value="Genomic_DNA"/>
</dbReference>
<protein>
    <submittedName>
        <fullName evidence="1">Uncharacterized protein</fullName>
    </submittedName>
</protein>
<dbReference type="OrthoDB" id="274980at2"/>
<name>A0A286TX36_9BACT</name>
<sequence>MKTKYIKYTLIILIFIFSINKTSYGIGKIVNYFLDDPNAWNDTMRVTSSTPTKIVVKDGTDGLVFKLTDLTVGDVVALVFLETKKVAIFNSKNICDASDKLIHGKNKIVSVITKNYGNRKKFYYQFLLQKTINAVTIDIYNNGEAVLESRYDGTKPVGNMSELSGIKLLEIDVR</sequence>
<proteinExistence type="predicted"/>
<accession>A0A286TX36</accession>
<reference evidence="2" key="1">
    <citation type="journal article" date="2017" name="Environ. Microbiol. Rep.">
        <title>Genetic Diversity of Marine Anaerobic Ammonium-Oxidizing Bacteria as Revealed by Genomic and Proteomic Analyses of 'Candidatus Scalindua japonica'.</title>
        <authorList>
            <person name="Oshiki M."/>
            <person name="Mizuto K."/>
            <person name="Kimura Z."/>
            <person name="Kindaichi T."/>
            <person name="Satoh H."/>
            <person name="Okabe S."/>
        </authorList>
    </citation>
    <scope>NUCLEOTIDE SEQUENCE [LARGE SCALE GENOMIC DNA]</scope>
    <source>
        <strain evidence="2">husup-a2</strain>
    </source>
</reference>
<dbReference type="AlphaFoldDB" id="A0A286TX36"/>
<organism evidence="1 2">
    <name type="scientific">Candidatus Scalindua japonica</name>
    <dbReference type="NCBI Taxonomy" id="1284222"/>
    <lineage>
        <taxon>Bacteria</taxon>
        <taxon>Pseudomonadati</taxon>
        <taxon>Planctomycetota</taxon>
        <taxon>Candidatus Brocadiia</taxon>
        <taxon>Candidatus Brocadiales</taxon>
        <taxon>Candidatus Scalinduaceae</taxon>
        <taxon>Candidatus Scalindua</taxon>
    </lineage>
</organism>
<dbReference type="Proteomes" id="UP000218542">
    <property type="component" value="Unassembled WGS sequence"/>
</dbReference>